<feature type="region of interest" description="Disordered" evidence="1">
    <location>
        <begin position="156"/>
        <end position="185"/>
    </location>
</feature>
<gene>
    <name evidence="2" type="ORF">HCN56_15680</name>
</gene>
<dbReference type="Proteomes" id="UP000578686">
    <property type="component" value="Unassembled WGS sequence"/>
</dbReference>
<protein>
    <submittedName>
        <fullName evidence="2">Uncharacterized protein</fullName>
    </submittedName>
</protein>
<accession>A0A7X6D2I8</accession>
<reference evidence="2 3" key="1">
    <citation type="submission" date="2020-03" db="EMBL/GenBank/DDBJ databases">
        <title>Draft genome of Streptomyces sp. ventii, isolated from the Axial Seamount in the Pacific Ocean, and resequencing of the two type strains Streptomyces lonarensis strain NCL 716 and Streptomyces bohaiensis strain 11A07.</title>
        <authorList>
            <person name="Loughran R.M."/>
            <person name="Pfannmuller K.M."/>
            <person name="Wasson B.J."/>
            <person name="Deadmond M.C."/>
            <person name="Paddock B.E."/>
            <person name="Koyack M.J."/>
            <person name="Gallegos D.A."/>
            <person name="Mitchell E.A."/>
            <person name="Ushijima B."/>
            <person name="Saw J.H."/>
            <person name="Mcphail K.L."/>
            <person name="Videau P."/>
        </authorList>
    </citation>
    <scope>NUCLEOTIDE SEQUENCE [LARGE SCALE GENOMIC DNA]</scope>
    <source>
        <strain evidence="2 3">NCL716</strain>
    </source>
</reference>
<feature type="compositionally biased region" description="Pro residues" evidence="1">
    <location>
        <begin position="168"/>
        <end position="181"/>
    </location>
</feature>
<dbReference type="EMBL" id="JAAVJD010000121">
    <property type="protein sequence ID" value="NJQ06982.1"/>
    <property type="molecule type" value="Genomic_DNA"/>
</dbReference>
<evidence type="ECO:0000313" key="3">
    <source>
        <dbReference type="Proteomes" id="UP000578686"/>
    </source>
</evidence>
<organism evidence="2 3">
    <name type="scientific">Streptomyces lonarensis</name>
    <dbReference type="NCBI Taxonomy" id="700599"/>
    <lineage>
        <taxon>Bacteria</taxon>
        <taxon>Bacillati</taxon>
        <taxon>Actinomycetota</taxon>
        <taxon>Actinomycetes</taxon>
        <taxon>Kitasatosporales</taxon>
        <taxon>Streptomycetaceae</taxon>
        <taxon>Streptomyces</taxon>
    </lineage>
</organism>
<sequence length="221" mass="24105">MPPVGVQADRQMDLLAAAVKTCATGRSAVKTRDFIRETELNRSDITLAVRFLTDTGLLSSSPAGWRPTVSGARVGRSWSTDRETARTLFGEAWRGSWVYQLLIDSVPSATALSAEDIAKAMRPYPTSRLSPWVHLVDWLELARYVVRDDDGCLRLSESAGGHTTTPPEQEPPPAAAKPGPPQSGLVLPVSMEQLAKLTPEDYGAVMRSLATIYDVLSRQRT</sequence>
<evidence type="ECO:0000256" key="1">
    <source>
        <dbReference type="SAM" id="MobiDB-lite"/>
    </source>
</evidence>
<evidence type="ECO:0000313" key="2">
    <source>
        <dbReference type="EMBL" id="NJQ06982.1"/>
    </source>
</evidence>
<name>A0A7X6D2I8_9ACTN</name>
<dbReference type="RefSeq" id="WP_167971605.1">
    <property type="nucleotide sequence ID" value="NZ_BHZG01000345.1"/>
</dbReference>
<comment type="caution">
    <text evidence="2">The sequence shown here is derived from an EMBL/GenBank/DDBJ whole genome shotgun (WGS) entry which is preliminary data.</text>
</comment>
<proteinExistence type="predicted"/>
<keyword evidence="3" id="KW-1185">Reference proteome</keyword>
<dbReference type="AlphaFoldDB" id="A0A7X6D2I8"/>